<dbReference type="RefSeq" id="WP_062331497.1">
    <property type="nucleotide sequence ID" value="NZ_CBCRZU010000024.1"/>
</dbReference>
<keyword evidence="2" id="KW-0812">Transmembrane</keyword>
<keyword evidence="3" id="KW-1133">Transmembrane helix</keyword>
<dbReference type="InterPro" id="IPR051533">
    <property type="entry name" value="WaaL-like"/>
</dbReference>
<keyword evidence="4" id="KW-0472">Membrane</keyword>
<comment type="subcellular location">
    <subcellularLocation>
        <location evidence="1">Membrane</location>
        <topology evidence="1">Multi-pass membrane protein</topology>
    </subcellularLocation>
</comment>
<reference evidence="6 7" key="1">
    <citation type="submission" date="2018-06" db="EMBL/GenBank/DDBJ databases">
        <authorList>
            <consortium name="Pathogen Informatics"/>
            <person name="Doyle S."/>
        </authorList>
    </citation>
    <scope>NUCLEOTIDE SEQUENCE [LARGE SCALE GENOMIC DNA]</scope>
    <source>
        <strain evidence="6 7">NCTC10465</strain>
    </source>
</reference>
<evidence type="ECO:0000256" key="3">
    <source>
        <dbReference type="ARBA" id="ARBA00022989"/>
    </source>
</evidence>
<accession>A0A378Q853</accession>
<evidence type="ECO:0000313" key="7">
    <source>
        <dbReference type="Proteomes" id="UP000255230"/>
    </source>
</evidence>
<dbReference type="InterPro" id="IPR007016">
    <property type="entry name" value="O-antigen_ligase-rel_domated"/>
</dbReference>
<sequence length="425" mass="49956">MFNLIKHFKNKELFVALYFLLFIVGFSIYSFNFYNELRVLEVFLLIGLGLYGLIHKKNYFSKYEFCFLIFTLLGFLFWSNYSYIFYELILFYLLYKAFFNLNYNEFLSKLLIWLSFSIFLMLPIAITEFILSGVYPNWYPMPWNIRVYNSYFLVLSIFAVWFYLKQEKFKNIYLIFLFLAFLSILLDGGRSATLAYSVFIACVCIFNHAARFKLLFTYVATWLAYFSILFFSSHSASIVGSIVRESTSGRYELWVSAFQCWSQNPIFGCGFYQLDQYSGVISAHPHNLFIQVLTETGLIGFGFLILVIWNILKRIKWNLKENYFVISAFIAVSIDLSFSGIHIYPVTQVALLWLFVFLLKNPEFQHAASFHPSTYEASTVSQVFGYIAYISIALAFIYLFFYTSALSESLPSTPPRFWEYGYQLF</sequence>
<evidence type="ECO:0000256" key="4">
    <source>
        <dbReference type="ARBA" id="ARBA00023136"/>
    </source>
</evidence>
<gene>
    <name evidence="6" type="ORF">NCTC10465_00757</name>
</gene>
<dbReference type="Proteomes" id="UP000255230">
    <property type="component" value="Unassembled WGS sequence"/>
</dbReference>
<dbReference type="Pfam" id="PF04932">
    <property type="entry name" value="Wzy_C"/>
    <property type="match status" value="1"/>
</dbReference>
<keyword evidence="6" id="KW-0436">Ligase</keyword>
<keyword evidence="7" id="KW-1185">Reference proteome</keyword>
<proteinExistence type="predicted"/>
<dbReference type="GO" id="GO:0016020">
    <property type="term" value="C:membrane"/>
    <property type="evidence" value="ECO:0007669"/>
    <property type="project" value="UniProtKB-SubCell"/>
</dbReference>
<protein>
    <submittedName>
        <fullName evidence="6">Lipid A core - O-antigen ligase and related enzymes</fullName>
    </submittedName>
</protein>
<dbReference type="EMBL" id="UGPY01000001">
    <property type="protein sequence ID" value="STY96990.1"/>
    <property type="molecule type" value="Genomic_DNA"/>
</dbReference>
<feature type="domain" description="O-antigen ligase-related" evidence="5">
    <location>
        <begin position="176"/>
        <end position="304"/>
    </location>
</feature>
<dbReference type="GO" id="GO:0016874">
    <property type="term" value="F:ligase activity"/>
    <property type="evidence" value="ECO:0007669"/>
    <property type="project" value="UniProtKB-KW"/>
</dbReference>
<dbReference type="KEGG" id="mos:AXE82_03540"/>
<dbReference type="PANTHER" id="PTHR37422">
    <property type="entry name" value="TEICHURONIC ACID BIOSYNTHESIS PROTEIN TUAE"/>
    <property type="match status" value="1"/>
</dbReference>
<dbReference type="PANTHER" id="PTHR37422:SF17">
    <property type="entry name" value="O-ANTIGEN LIGASE"/>
    <property type="match status" value="1"/>
</dbReference>
<evidence type="ECO:0000256" key="2">
    <source>
        <dbReference type="ARBA" id="ARBA00022692"/>
    </source>
</evidence>
<evidence type="ECO:0000256" key="1">
    <source>
        <dbReference type="ARBA" id="ARBA00004141"/>
    </source>
</evidence>
<dbReference type="AlphaFoldDB" id="A0A378Q853"/>
<name>A0A378Q853_FAUOS</name>
<dbReference type="GeneID" id="35778443"/>
<organism evidence="6 7">
    <name type="scientific">Faucicola osloensis</name>
    <name type="common">Moraxella osloensis</name>
    <dbReference type="NCBI Taxonomy" id="34062"/>
    <lineage>
        <taxon>Bacteria</taxon>
        <taxon>Pseudomonadati</taxon>
        <taxon>Pseudomonadota</taxon>
        <taxon>Gammaproteobacteria</taxon>
        <taxon>Moraxellales</taxon>
        <taxon>Moraxellaceae</taxon>
        <taxon>Faucicola</taxon>
    </lineage>
</organism>
<evidence type="ECO:0000313" key="6">
    <source>
        <dbReference type="EMBL" id="STY96990.1"/>
    </source>
</evidence>
<evidence type="ECO:0000259" key="5">
    <source>
        <dbReference type="Pfam" id="PF04932"/>
    </source>
</evidence>